<name>A0A9R0R7Y2_TRITD</name>
<proteinExistence type="predicted"/>
<evidence type="ECO:0000256" key="1">
    <source>
        <dbReference type="ARBA" id="ARBA00022801"/>
    </source>
</evidence>
<dbReference type="Gene3D" id="3.40.50.1110">
    <property type="entry name" value="SGNH hydrolase"/>
    <property type="match status" value="1"/>
</dbReference>
<dbReference type="PANTHER" id="PTHR45648">
    <property type="entry name" value="GDSL LIPASE/ACYLHYDROLASE FAMILY PROTEIN (AFU_ORTHOLOGUE AFUA_4G14700)"/>
    <property type="match status" value="1"/>
</dbReference>
<dbReference type="PANTHER" id="PTHR45648:SF104">
    <property type="entry name" value="OS02G0292600 PROTEIN"/>
    <property type="match status" value="1"/>
</dbReference>
<gene>
    <name evidence="2" type="ORF">TRITD_1Bv1G224800</name>
</gene>
<dbReference type="AlphaFoldDB" id="A0A9R0R7Y2"/>
<keyword evidence="3" id="KW-1185">Reference proteome</keyword>
<reference evidence="2 3" key="1">
    <citation type="submission" date="2017-09" db="EMBL/GenBank/DDBJ databases">
        <authorList>
            <consortium name="International Durum Wheat Genome Sequencing Consortium (IDWGSC)"/>
            <person name="Milanesi L."/>
        </authorList>
    </citation>
    <scope>NUCLEOTIDE SEQUENCE [LARGE SCALE GENOMIC DNA]</scope>
    <source>
        <strain evidence="3">cv. Svevo</strain>
    </source>
</reference>
<dbReference type="InterPro" id="IPR036514">
    <property type="entry name" value="SGNH_hydro_sf"/>
</dbReference>
<organism evidence="2 3">
    <name type="scientific">Triticum turgidum subsp. durum</name>
    <name type="common">Durum wheat</name>
    <name type="synonym">Triticum durum</name>
    <dbReference type="NCBI Taxonomy" id="4567"/>
    <lineage>
        <taxon>Eukaryota</taxon>
        <taxon>Viridiplantae</taxon>
        <taxon>Streptophyta</taxon>
        <taxon>Embryophyta</taxon>
        <taxon>Tracheophyta</taxon>
        <taxon>Spermatophyta</taxon>
        <taxon>Magnoliopsida</taxon>
        <taxon>Liliopsida</taxon>
        <taxon>Poales</taxon>
        <taxon>Poaceae</taxon>
        <taxon>BOP clade</taxon>
        <taxon>Pooideae</taxon>
        <taxon>Triticodae</taxon>
        <taxon>Triticeae</taxon>
        <taxon>Triticinae</taxon>
        <taxon>Triticum</taxon>
    </lineage>
</organism>
<sequence length="141" mass="15973">MGARKLAIVNVGLIGCAPQIFDYRYGCDQSMNDRAAAFNAALKPVMSSLASKKKGLFYSIGDFHSFTTTVFADPSAYWMMNTQDSCSFKDHPERMCSPQEEYWFWDSEFMTDQACRLTATAFYYGPPQFTAPMTFKALLEK</sequence>
<keyword evidence="1" id="KW-0378">Hydrolase</keyword>
<dbReference type="Gramene" id="TRITD1Bv1G224800.1">
    <property type="protein sequence ID" value="TRITD1Bv1G224800.1"/>
    <property type="gene ID" value="TRITD1Bv1G224800"/>
</dbReference>
<evidence type="ECO:0000313" key="2">
    <source>
        <dbReference type="EMBL" id="VAH23777.1"/>
    </source>
</evidence>
<dbReference type="Proteomes" id="UP000324705">
    <property type="component" value="Chromosome 1B"/>
</dbReference>
<dbReference type="EMBL" id="LT934112">
    <property type="protein sequence ID" value="VAH23777.1"/>
    <property type="molecule type" value="Genomic_DNA"/>
</dbReference>
<dbReference type="GO" id="GO:0016787">
    <property type="term" value="F:hydrolase activity"/>
    <property type="evidence" value="ECO:0007669"/>
    <property type="project" value="UniProtKB-KW"/>
</dbReference>
<dbReference type="PROSITE" id="PS51257">
    <property type="entry name" value="PROKAR_LIPOPROTEIN"/>
    <property type="match status" value="1"/>
</dbReference>
<dbReference type="InterPro" id="IPR051058">
    <property type="entry name" value="GDSL_Est/Lipase"/>
</dbReference>
<protein>
    <submittedName>
        <fullName evidence="2">Uncharacterized protein</fullName>
    </submittedName>
</protein>
<accession>A0A9R0R7Y2</accession>
<evidence type="ECO:0000313" key="3">
    <source>
        <dbReference type="Proteomes" id="UP000324705"/>
    </source>
</evidence>